<keyword evidence="1" id="KW-0602">Photosynthesis</keyword>
<evidence type="ECO:0000256" key="2">
    <source>
        <dbReference type="ARBA" id="ARBA00023276"/>
    </source>
</evidence>
<feature type="domain" description="Photosynthesis system II assembly factor Ycf48/Hcf136-like" evidence="4">
    <location>
        <begin position="112"/>
        <end position="237"/>
    </location>
</feature>
<sequence length="362" mass="38956">MDRLPDNIAGRAHAHAHAHALAATPPAPERPLRHRSLARAPVAVLPWAIIAGLLWAGLFVKPQPVGSTVQPPVLEQRDHFYGIALAAPGEVWVVGSNGKILTLGADGRAERFATPTERTLQDIALWDASHAVAVGNGGVILFTADAGRTWTAAADVPRSEVANKLNRVRVDEGGVAVATGEMGALLMSRDYGRTWTRLREEEDVAWNDVALLGGGRIRVVGEFGRILASDDDGASWQEAEPPVPSSLMAVAFRGTDVGVAVGLEGVVLVTRDGGREWRKVDISTHDHLFDIAWDATGGRWIGTGALGRWVRAEADATNWTTARLDDRDLSWHTRVVPAGEFAWFAGANVGRWDGTRWMPLGN</sequence>
<accession>A0ABX1PIE1</accession>
<dbReference type="EMBL" id="WTVG01000002">
    <property type="protein sequence ID" value="NMG23326.1"/>
    <property type="molecule type" value="Genomic_DNA"/>
</dbReference>
<name>A0ABX1PIE1_9RHOO</name>
<dbReference type="RefSeq" id="WP_169116747.1">
    <property type="nucleotide sequence ID" value="NZ_WTVG02000040.1"/>
</dbReference>
<dbReference type="InterPro" id="IPR028203">
    <property type="entry name" value="PSII_CF48-like_dom"/>
</dbReference>
<dbReference type="PANTHER" id="PTHR47199:SF2">
    <property type="entry name" value="PHOTOSYSTEM II STABILITY_ASSEMBLY FACTOR HCF136, CHLOROPLASTIC"/>
    <property type="match status" value="1"/>
</dbReference>
<keyword evidence="3" id="KW-1133">Transmembrane helix</keyword>
<evidence type="ECO:0000256" key="1">
    <source>
        <dbReference type="ARBA" id="ARBA00022531"/>
    </source>
</evidence>
<proteinExistence type="predicted"/>
<evidence type="ECO:0000313" key="6">
    <source>
        <dbReference type="Proteomes" id="UP000615989"/>
    </source>
</evidence>
<dbReference type="Proteomes" id="UP000615989">
    <property type="component" value="Unassembled WGS sequence"/>
</dbReference>
<keyword evidence="2" id="KW-0604">Photosystem II</keyword>
<dbReference type="SUPFAM" id="SSF110296">
    <property type="entry name" value="Oligoxyloglucan reducing end-specific cellobiohydrolase"/>
    <property type="match status" value="1"/>
</dbReference>
<dbReference type="GO" id="GO:0016787">
    <property type="term" value="F:hydrolase activity"/>
    <property type="evidence" value="ECO:0007669"/>
    <property type="project" value="UniProtKB-KW"/>
</dbReference>
<protein>
    <submittedName>
        <fullName evidence="5">Glycosyl hydrolase</fullName>
    </submittedName>
</protein>
<organism evidence="5 6">
    <name type="scientific">Aromatoleum anaerobium</name>
    <dbReference type="NCBI Taxonomy" id="182180"/>
    <lineage>
        <taxon>Bacteria</taxon>
        <taxon>Pseudomonadati</taxon>
        <taxon>Pseudomonadota</taxon>
        <taxon>Betaproteobacteria</taxon>
        <taxon>Rhodocyclales</taxon>
        <taxon>Rhodocyclaceae</taxon>
        <taxon>Aromatoleum</taxon>
    </lineage>
</organism>
<evidence type="ECO:0000256" key="3">
    <source>
        <dbReference type="SAM" id="Phobius"/>
    </source>
</evidence>
<dbReference type="PANTHER" id="PTHR47199">
    <property type="entry name" value="PHOTOSYSTEM II STABILITY/ASSEMBLY FACTOR HCF136, CHLOROPLASTIC"/>
    <property type="match status" value="1"/>
</dbReference>
<feature type="transmembrane region" description="Helical" evidence="3">
    <location>
        <begin position="40"/>
        <end position="60"/>
    </location>
</feature>
<dbReference type="InterPro" id="IPR015943">
    <property type="entry name" value="WD40/YVTN_repeat-like_dom_sf"/>
</dbReference>
<keyword evidence="6" id="KW-1185">Reference proteome</keyword>
<keyword evidence="3" id="KW-0812">Transmembrane</keyword>
<comment type="caution">
    <text evidence="5">The sequence shown here is derived from an EMBL/GenBank/DDBJ whole genome shotgun (WGS) entry which is preliminary data.</text>
</comment>
<dbReference type="Pfam" id="PF14870">
    <property type="entry name" value="PSII_BNR"/>
    <property type="match status" value="1"/>
</dbReference>
<evidence type="ECO:0000313" key="5">
    <source>
        <dbReference type="EMBL" id="NMG23326.1"/>
    </source>
</evidence>
<gene>
    <name evidence="5" type="ORF">GO606_01060</name>
</gene>
<keyword evidence="5" id="KW-0378">Hydrolase</keyword>
<reference evidence="5" key="1">
    <citation type="submission" date="2019-12" db="EMBL/GenBank/DDBJ databases">
        <title>Comparative genomics gives insights into the taxonomy of the Azoarcus-Aromatoleum group and reveals separate origins of nif in the plant-associated Azoarcus and non-plant-associated Aromatoleum sub-groups.</title>
        <authorList>
            <person name="Lafos M."/>
            <person name="Maluk M."/>
            <person name="Batista M."/>
            <person name="Junghare M."/>
            <person name="Carmona M."/>
            <person name="Faoro H."/>
            <person name="Cruz L.M."/>
            <person name="Battistoni F."/>
            <person name="De Souza E."/>
            <person name="Pedrosa F."/>
            <person name="Chen W.-M."/>
            <person name="Poole P.S."/>
            <person name="Dixon R.A."/>
            <person name="James E.K."/>
        </authorList>
    </citation>
    <scope>NUCLEOTIDE SEQUENCE</scope>
    <source>
        <strain evidence="5">LuFRes1</strain>
    </source>
</reference>
<dbReference type="Gene3D" id="2.130.10.10">
    <property type="entry name" value="YVTN repeat-like/Quinoprotein amine dehydrogenase"/>
    <property type="match status" value="1"/>
</dbReference>
<keyword evidence="3" id="KW-0472">Membrane</keyword>
<evidence type="ECO:0000259" key="4">
    <source>
        <dbReference type="Pfam" id="PF14870"/>
    </source>
</evidence>